<accession>A0A4Y8UK42</accession>
<dbReference type="Proteomes" id="UP000298133">
    <property type="component" value="Unassembled WGS sequence"/>
</dbReference>
<evidence type="ECO:0000313" key="2">
    <source>
        <dbReference type="EMBL" id="TFH68591.1"/>
    </source>
</evidence>
<feature type="transmembrane region" description="Helical" evidence="1">
    <location>
        <begin position="59"/>
        <end position="77"/>
    </location>
</feature>
<keyword evidence="3" id="KW-1185">Reference proteome</keyword>
<feature type="transmembrane region" description="Helical" evidence="1">
    <location>
        <begin position="21"/>
        <end position="39"/>
    </location>
</feature>
<dbReference type="AlphaFoldDB" id="A0A4Y8UK42"/>
<reference evidence="2 3" key="1">
    <citation type="submission" date="2019-03" db="EMBL/GenBank/DDBJ databases">
        <title>Draft genome of Gammaproteobacteria bacterium LSUCC0057, a member of the SAR92 clade.</title>
        <authorList>
            <person name="Lanclos V.C."/>
            <person name="Doiron C."/>
            <person name="Henson M.W."/>
            <person name="Thrash J.C."/>
        </authorList>
    </citation>
    <scope>NUCLEOTIDE SEQUENCE [LARGE SCALE GENOMIC DNA]</scope>
    <source>
        <strain evidence="2 3">LSUCC0057</strain>
    </source>
</reference>
<evidence type="ECO:0000313" key="3">
    <source>
        <dbReference type="Proteomes" id="UP000298133"/>
    </source>
</evidence>
<keyword evidence="1" id="KW-1133">Transmembrane helix</keyword>
<gene>
    <name evidence="2" type="ORF">E3W66_01110</name>
</gene>
<organism evidence="2 3">
    <name type="scientific">Gammaproteobacteria bacterium LSUCC0057</name>
    <dbReference type="NCBI Taxonomy" id="2559237"/>
    <lineage>
        <taxon>Bacteria</taxon>
        <taxon>Pseudomonadati</taxon>
        <taxon>Pseudomonadota</taxon>
        <taxon>Gammaproteobacteria</taxon>
        <taxon>Cellvibrionales</taxon>
        <taxon>Porticoccaceae</taxon>
        <taxon>SAR92 clade</taxon>
    </lineage>
</organism>
<keyword evidence="1" id="KW-0472">Membrane</keyword>
<dbReference type="EMBL" id="SPIA01000001">
    <property type="protein sequence ID" value="TFH68591.1"/>
    <property type="molecule type" value="Genomic_DNA"/>
</dbReference>
<name>A0A4Y8UK42_9GAMM</name>
<sequence>MDQQQQEHQQRRDIAANVRQRFIFTGVFLLFYSTVVALYTDAGSWLSRPYFSDHISGALWLIAGLIVLFVAMEKLFLHLRK</sequence>
<protein>
    <submittedName>
        <fullName evidence="2">Uncharacterized protein</fullName>
    </submittedName>
</protein>
<evidence type="ECO:0000256" key="1">
    <source>
        <dbReference type="SAM" id="Phobius"/>
    </source>
</evidence>
<keyword evidence="1" id="KW-0812">Transmembrane</keyword>
<comment type="caution">
    <text evidence="2">The sequence shown here is derived from an EMBL/GenBank/DDBJ whole genome shotgun (WGS) entry which is preliminary data.</text>
</comment>
<proteinExistence type="predicted"/>